<dbReference type="EMBL" id="CP032157">
    <property type="protein sequence ID" value="AXY74258.1"/>
    <property type="molecule type" value="Genomic_DNA"/>
</dbReference>
<gene>
    <name evidence="1" type="ORF">D3H65_09850</name>
</gene>
<sequence>MPQYLIRCGTASHTEKRVIVRCLCQVGGSNAIELLFLLSSNGDIDDGLLYTIGIATQYGVETIFIMDGISTMPVIFFFKHVEGA</sequence>
<evidence type="ECO:0000313" key="2">
    <source>
        <dbReference type="Proteomes" id="UP000263900"/>
    </source>
</evidence>
<protein>
    <submittedName>
        <fullName evidence="1">Uncharacterized protein</fullName>
    </submittedName>
</protein>
<accession>A0A3B7MJ92</accession>
<dbReference type="KEGG" id="pseg:D3H65_09850"/>
<keyword evidence="2" id="KW-1185">Reference proteome</keyword>
<name>A0A3B7MJ92_9BACT</name>
<organism evidence="1 2">
    <name type="scientific">Paraflavitalea soli</name>
    <dbReference type="NCBI Taxonomy" id="2315862"/>
    <lineage>
        <taxon>Bacteria</taxon>
        <taxon>Pseudomonadati</taxon>
        <taxon>Bacteroidota</taxon>
        <taxon>Chitinophagia</taxon>
        <taxon>Chitinophagales</taxon>
        <taxon>Chitinophagaceae</taxon>
        <taxon>Paraflavitalea</taxon>
    </lineage>
</organism>
<dbReference type="Proteomes" id="UP000263900">
    <property type="component" value="Chromosome"/>
</dbReference>
<evidence type="ECO:0000313" key="1">
    <source>
        <dbReference type="EMBL" id="AXY74258.1"/>
    </source>
</evidence>
<dbReference type="AlphaFoldDB" id="A0A3B7MJ92"/>
<reference evidence="1 2" key="1">
    <citation type="submission" date="2018-09" db="EMBL/GenBank/DDBJ databases">
        <title>Genome sequencing of strain 6GH32-13.</title>
        <authorList>
            <person name="Weon H.-Y."/>
            <person name="Heo J."/>
            <person name="Kwon S.-W."/>
        </authorList>
    </citation>
    <scope>NUCLEOTIDE SEQUENCE [LARGE SCALE GENOMIC DNA]</scope>
    <source>
        <strain evidence="1 2">5GH32-13</strain>
    </source>
</reference>
<proteinExistence type="predicted"/>